<evidence type="ECO:0000313" key="3">
    <source>
        <dbReference type="EMBL" id="MFD2869207.1"/>
    </source>
</evidence>
<organism evidence="3 4">
    <name type="scientific">Kurthia populi</name>
    <dbReference type="NCBI Taxonomy" id="1562132"/>
    <lineage>
        <taxon>Bacteria</taxon>
        <taxon>Bacillati</taxon>
        <taxon>Bacillota</taxon>
        <taxon>Bacilli</taxon>
        <taxon>Bacillales</taxon>
        <taxon>Caryophanaceae</taxon>
        <taxon>Kurthia</taxon>
    </lineage>
</organism>
<dbReference type="Pfam" id="PF01520">
    <property type="entry name" value="Amidase_3"/>
    <property type="match status" value="1"/>
</dbReference>
<dbReference type="CDD" id="cd02696">
    <property type="entry name" value="MurNAc-LAA"/>
    <property type="match status" value="1"/>
</dbReference>
<dbReference type="PANTHER" id="PTHR30404:SF0">
    <property type="entry name" value="N-ACETYLMURAMOYL-L-ALANINE AMIDASE AMIC"/>
    <property type="match status" value="1"/>
</dbReference>
<keyword evidence="4" id="KW-1185">Reference proteome</keyword>
<dbReference type="InterPro" id="IPR002508">
    <property type="entry name" value="MurNAc-LAA_cat"/>
</dbReference>
<evidence type="ECO:0000259" key="2">
    <source>
        <dbReference type="SMART" id="SM00646"/>
    </source>
</evidence>
<evidence type="ECO:0000256" key="1">
    <source>
        <dbReference type="ARBA" id="ARBA00022801"/>
    </source>
</evidence>
<dbReference type="EMBL" id="JBHUOR010000105">
    <property type="protein sequence ID" value="MFD2869207.1"/>
    <property type="molecule type" value="Genomic_DNA"/>
</dbReference>
<dbReference type="InterPro" id="IPR050695">
    <property type="entry name" value="N-acetylmuramoyl_amidase_3"/>
</dbReference>
<comment type="caution">
    <text evidence="3">The sequence shown here is derived from an EMBL/GenBank/DDBJ whole genome shotgun (WGS) entry which is preliminary data.</text>
</comment>
<gene>
    <name evidence="3" type="ORF">ACFSY7_11955</name>
</gene>
<protein>
    <submittedName>
        <fullName evidence="3">N-acetylmuramoyl-L-alanine amidase</fullName>
    </submittedName>
</protein>
<dbReference type="Gene3D" id="3.40.630.40">
    <property type="entry name" value="Zn-dependent exopeptidases"/>
    <property type="match status" value="1"/>
</dbReference>
<sequence>MKILFDYGHGGSDPGANYRGRKEADDVLRLGQAVAKRLRGAGVVVHETRTKNETLGLGARVKRDKADKYDYFVSFHRNAHSPEKARGAEVFTYPTASAKAKDLAVQLQNALIRVGFKDRGVKVANYYVLRNTRSPAVLIEAGFIDNSDDNRLFDEKFEVMVEGLAGCFVDLKVACGKS</sequence>
<dbReference type="SMART" id="SM00646">
    <property type="entry name" value="Ami_3"/>
    <property type="match status" value="1"/>
</dbReference>
<dbReference type="RefSeq" id="WP_380148001.1">
    <property type="nucleotide sequence ID" value="NZ_JBHUOR010000105.1"/>
</dbReference>
<dbReference type="Proteomes" id="UP001597568">
    <property type="component" value="Unassembled WGS sequence"/>
</dbReference>
<dbReference type="PANTHER" id="PTHR30404">
    <property type="entry name" value="N-ACETYLMURAMOYL-L-ALANINE AMIDASE"/>
    <property type="match status" value="1"/>
</dbReference>
<accession>A0ABW5Y2B9</accession>
<name>A0ABW5Y2B9_9BACL</name>
<dbReference type="SUPFAM" id="SSF53187">
    <property type="entry name" value="Zn-dependent exopeptidases"/>
    <property type="match status" value="1"/>
</dbReference>
<evidence type="ECO:0000313" key="4">
    <source>
        <dbReference type="Proteomes" id="UP001597568"/>
    </source>
</evidence>
<feature type="domain" description="MurNAc-LAA" evidence="2">
    <location>
        <begin position="61"/>
        <end position="165"/>
    </location>
</feature>
<proteinExistence type="predicted"/>
<reference evidence="4" key="1">
    <citation type="journal article" date="2019" name="Int. J. Syst. Evol. Microbiol.">
        <title>The Global Catalogue of Microorganisms (GCM) 10K type strain sequencing project: providing services to taxonomists for standard genome sequencing and annotation.</title>
        <authorList>
            <consortium name="The Broad Institute Genomics Platform"/>
            <consortium name="The Broad Institute Genome Sequencing Center for Infectious Disease"/>
            <person name="Wu L."/>
            <person name="Ma J."/>
        </authorList>
    </citation>
    <scope>NUCLEOTIDE SEQUENCE [LARGE SCALE GENOMIC DNA]</scope>
    <source>
        <strain evidence="4">KCTC 33522</strain>
    </source>
</reference>
<keyword evidence="1" id="KW-0378">Hydrolase</keyword>